<evidence type="ECO:0000256" key="1">
    <source>
        <dbReference type="SAM" id="MobiDB-lite"/>
    </source>
</evidence>
<dbReference type="OMA" id="VRSLIYE"/>
<evidence type="ECO:0000313" key="2">
    <source>
        <dbReference type="EMBL" id="CAY67096.1"/>
    </source>
</evidence>
<feature type="region of interest" description="Disordered" evidence="1">
    <location>
        <begin position="1"/>
        <end position="51"/>
    </location>
</feature>
<dbReference type="EMBL" id="FN392319">
    <property type="protein sequence ID" value="CAY67096.1"/>
    <property type="molecule type" value="Genomic_DNA"/>
</dbReference>
<evidence type="ECO:0000313" key="3">
    <source>
        <dbReference type="Proteomes" id="UP000000314"/>
    </source>
</evidence>
<proteinExistence type="predicted"/>
<feature type="region of interest" description="Disordered" evidence="1">
    <location>
        <begin position="430"/>
        <end position="451"/>
    </location>
</feature>
<reference evidence="2 3" key="1">
    <citation type="journal article" date="2009" name="Nat. Biotechnol.">
        <title>Genome sequence of the recombinant protein production host Pichia pastoris.</title>
        <authorList>
            <person name="De Schutter K."/>
            <person name="Lin Y.C."/>
            <person name="Tiels P."/>
            <person name="Van Hecke A."/>
            <person name="Glinka S."/>
            <person name="Weber-Lehmann J."/>
            <person name="Rouze P."/>
            <person name="Van de Peer Y."/>
            <person name="Callewaert N."/>
        </authorList>
    </citation>
    <scope>NUCLEOTIDE SEQUENCE [LARGE SCALE GENOMIC DNA]</scope>
    <source>
        <strain evidence="3">GS115 / ATCC 20864</strain>
    </source>
</reference>
<dbReference type="InterPro" id="IPR006993">
    <property type="entry name" value="Glut_rich_SH3-bd"/>
</dbReference>
<gene>
    <name evidence="2" type="ordered locus">PAS_chr1-3_0046</name>
</gene>
<dbReference type="GeneID" id="8197357"/>
<dbReference type="Gene3D" id="3.40.30.10">
    <property type="entry name" value="Glutaredoxin"/>
    <property type="match status" value="1"/>
</dbReference>
<feature type="region of interest" description="Disordered" evidence="1">
    <location>
        <begin position="188"/>
        <end position="415"/>
    </location>
</feature>
<dbReference type="InParanoid" id="C4QV26"/>
<dbReference type="STRING" id="644223.C4QV26"/>
<sequence length="555" mass="61120">MDTNQSTPSLIGTSIRGAIDTPDRELFDKEPPSGTLSPSKTRHSKSLTGTLSPSYVTVNQLKEGGALLNDGYTEQLNSVMDGEGHIKEDALDLKQKLYRNKDAQNVSRAKLVSLSEISANEEKYNQEFYDPEMRYAAPACSLSGSRSRAMESDDIDKDKESLISREATPMKFELTNFDSSSSLRLGAGASRPHLARGDSYQQVHPSDFGHNERLPRHERTQSSVSSSSINYLRSLSRSRSRLNRSAHGDIATQEELKEEGVLTNDQYSPMPELTEAVDEALKPVDGHVDIEDEDENEGSESDDQTEEETEKASLQEGEPELGDQKGTNPVKDENPASKTGTFFLEESSSESTQVADSSSKATEAKKEDVAGSETKVAPSDQISDKQPSEIFKTTDATSEAVAEETKHISESKVTSTDDLDDLMNELELEIQGDDSHPLKGSLSTSKAEGDDSAYVPQNTMAFENEPVYLFTSLAGGFQVASRTNRLQTILAANQVAFQMRDLGTDEEARKVWKRYSSGKSLPGIVRGKDDFIGNWEDIEEANENYEVRSLIYETV</sequence>
<dbReference type="SMR" id="C4QV26"/>
<dbReference type="InterPro" id="IPR036249">
    <property type="entry name" value="Thioredoxin-like_sf"/>
</dbReference>
<dbReference type="SUPFAM" id="SSF52833">
    <property type="entry name" value="Thioredoxin-like"/>
    <property type="match status" value="1"/>
</dbReference>
<feature type="compositionally biased region" description="Basic and acidic residues" evidence="1">
    <location>
        <begin position="21"/>
        <end position="31"/>
    </location>
</feature>
<feature type="compositionally biased region" description="Polar residues" evidence="1">
    <location>
        <begin position="1"/>
        <end position="12"/>
    </location>
</feature>
<name>C4QV26_KOMPG</name>
<keyword evidence="3" id="KW-1185">Reference proteome</keyword>
<feature type="compositionally biased region" description="Basic and acidic residues" evidence="1">
    <location>
        <begin position="207"/>
        <end position="220"/>
    </location>
</feature>
<organism evidence="2 3">
    <name type="scientific">Komagataella phaffii (strain GS115 / ATCC 20864)</name>
    <name type="common">Yeast</name>
    <name type="synonym">Pichia pastoris</name>
    <dbReference type="NCBI Taxonomy" id="644223"/>
    <lineage>
        <taxon>Eukaryota</taxon>
        <taxon>Fungi</taxon>
        <taxon>Dikarya</taxon>
        <taxon>Ascomycota</taxon>
        <taxon>Saccharomycotina</taxon>
        <taxon>Pichiomycetes</taxon>
        <taxon>Pichiales</taxon>
        <taxon>Pichiaceae</taxon>
        <taxon>Komagataella</taxon>
    </lineage>
</organism>
<dbReference type="AlphaFoldDB" id="C4QV26"/>
<feature type="compositionally biased region" description="Polar residues" evidence="1">
    <location>
        <begin position="352"/>
        <end position="361"/>
    </location>
</feature>
<dbReference type="Proteomes" id="UP000000314">
    <property type="component" value="Chromosome 1"/>
</dbReference>
<feature type="compositionally biased region" description="Low complexity" evidence="1">
    <location>
        <begin position="222"/>
        <end position="235"/>
    </location>
</feature>
<feature type="compositionally biased region" description="Basic and acidic residues" evidence="1">
    <location>
        <begin position="279"/>
        <end position="289"/>
    </location>
</feature>
<accession>C4QV26</accession>
<dbReference type="KEGG" id="ppa:PAS_chr1-3_0046"/>
<protein>
    <submittedName>
        <fullName evidence="2">Uncharacterized protein</fullName>
    </submittedName>
</protein>
<feature type="compositionally biased region" description="Acidic residues" evidence="1">
    <location>
        <begin position="290"/>
        <end position="309"/>
    </location>
</feature>
<dbReference type="Pfam" id="PF04908">
    <property type="entry name" value="SH3BGR"/>
    <property type="match status" value="1"/>
</dbReference>
<dbReference type="PROSITE" id="PS51354">
    <property type="entry name" value="GLUTAREDOXIN_2"/>
    <property type="match status" value="1"/>
</dbReference>
<dbReference type="OrthoDB" id="9932926at2759"/>
<dbReference type="HOGENOM" id="CLU_490987_0_0_1"/>
<dbReference type="RefSeq" id="XP_002489380.1">
    <property type="nucleotide sequence ID" value="XM_002489335.1"/>
</dbReference>
<dbReference type="eggNOG" id="KOG1181">
    <property type="taxonomic scope" value="Eukaryota"/>
</dbReference>